<dbReference type="GO" id="GO:0005737">
    <property type="term" value="C:cytoplasm"/>
    <property type="evidence" value="ECO:0007669"/>
    <property type="project" value="TreeGrafter"/>
</dbReference>
<dbReference type="Proteomes" id="UP000226525">
    <property type="component" value="Unassembled WGS sequence"/>
</dbReference>
<dbReference type="InterPro" id="IPR015422">
    <property type="entry name" value="PyrdxlP-dep_Trfase_small"/>
</dbReference>
<evidence type="ECO:0000256" key="2">
    <source>
        <dbReference type="ARBA" id="ARBA00022898"/>
    </source>
</evidence>
<protein>
    <submittedName>
        <fullName evidence="4">Glycine hydroxymethyltransferase</fullName>
    </submittedName>
</protein>
<evidence type="ECO:0000259" key="3">
    <source>
        <dbReference type="Pfam" id="PF00464"/>
    </source>
</evidence>
<dbReference type="GO" id="GO:0004372">
    <property type="term" value="F:glycine hydroxymethyltransferase activity"/>
    <property type="evidence" value="ECO:0007669"/>
    <property type="project" value="TreeGrafter"/>
</dbReference>
<proteinExistence type="predicted"/>
<dbReference type="Gene3D" id="3.40.640.10">
    <property type="entry name" value="Type I PLP-dependent aspartate aminotransferase-like (Major domain)"/>
    <property type="match status" value="1"/>
</dbReference>
<keyword evidence="4" id="KW-0808">Transferase</keyword>
<dbReference type="Pfam" id="PF00464">
    <property type="entry name" value="SHMT"/>
    <property type="match status" value="1"/>
</dbReference>
<dbReference type="PANTHER" id="PTHR11680">
    <property type="entry name" value="SERINE HYDROXYMETHYLTRANSFERASE"/>
    <property type="match status" value="1"/>
</dbReference>
<dbReference type="GO" id="GO:0046653">
    <property type="term" value="P:tetrahydrofolate metabolic process"/>
    <property type="evidence" value="ECO:0007669"/>
    <property type="project" value="TreeGrafter"/>
</dbReference>
<dbReference type="InterPro" id="IPR015424">
    <property type="entry name" value="PyrdxlP-dep_Trfase"/>
</dbReference>
<dbReference type="InterPro" id="IPR015421">
    <property type="entry name" value="PyrdxlP-dep_Trfase_major"/>
</dbReference>
<dbReference type="InterPro" id="IPR049943">
    <property type="entry name" value="Ser_HO-MeTrfase-like"/>
</dbReference>
<dbReference type="GO" id="GO:0032259">
    <property type="term" value="P:methylation"/>
    <property type="evidence" value="ECO:0007669"/>
    <property type="project" value="UniProtKB-KW"/>
</dbReference>
<accession>A0A2D6YGR2</accession>
<dbReference type="GO" id="GO:0030170">
    <property type="term" value="F:pyridoxal phosphate binding"/>
    <property type="evidence" value="ECO:0007669"/>
    <property type="project" value="TreeGrafter"/>
</dbReference>
<dbReference type="InterPro" id="IPR039429">
    <property type="entry name" value="SHMT-like_dom"/>
</dbReference>
<evidence type="ECO:0000313" key="4">
    <source>
        <dbReference type="EMBL" id="MAH62371.1"/>
    </source>
</evidence>
<evidence type="ECO:0000256" key="1">
    <source>
        <dbReference type="ARBA" id="ARBA00001933"/>
    </source>
</evidence>
<dbReference type="PANTHER" id="PTHR11680:SF35">
    <property type="entry name" value="SERINE HYDROXYMETHYLTRANSFERASE 1"/>
    <property type="match status" value="1"/>
</dbReference>
<feature type="domain" description="Serine hydroxymethyltransferase-like" evidence="3">
    <location>
        <begin position="5"/>
        <end position="128"/>
    </location>
</feature>
<reference evidence="5" key="1">
    <citation type="submission" date="2017-09" db="EMBL/GenBank/DDBJ databases">
        <title>The Reconstruction of 2,631 Draft Metagenome-Assembled Genomes from the Global Oceans.</title>
        <authorList>
            <person name="Tully B.J."/>
            <person name="Graham E.D."/>
            <person name="Heidelberg J.F."/>
        </authorList>
    </citation>
    <scope>NUCLEOTIDE SEQUENCE [LARGE SCALE GENOMIC DNA]</scope>
</reference>
<dbReference type="GO" id="GO:0008168">
    <property type="term" value="F:methyltransferase activity"/>
    <property type="evidence" value="ECO:0007669"/>
    <property type="project" value="UniProtKB-KW"/>
</dbReference>
<dbReference type="AlphaFoldDB" id="A0A2D6YGR2"/>
<keyword evidence="2" id="KW-0663">Pyridoxal phosphate</keyword>
<feature type="non-terminal residue" evidence="4">
    <location>
        <position position="130"/>
    </location>
</feature>
<sequence length="130" mass="14343">MSVVTQDILDIVQNQQRWRRQECINLIASENVQSPAVQQIEGNDFMCRYAEGHPNTPEADQRYYEGTCFIDQVEALATREMIELAGCQQADVRPISGNQANTAVALALLRGGDTVLCNSIDVGGHISHNP</sequence>
<comment type="caution">
    <text evidence="4">The sequence shown here is derived from an EMBL/GenBank/DDBJ whole genome shotgun (WGS) entry which is preliminary data.</text>
</comment>
<keyword evidence="4" id="KW-0489">Methyltransferase</keyword>
<dbReference type="GO" id="GO:0019264">
    <property type="term" value="P:glycine biosynthetic process from serine"/>
    <property type="evidence" value="ECO:0007669"/>
    <property type="project" value="TreeGrafter"/>
</dbReference>
<gene>
    <name evidence="4" type="ORF">CMN54_02745</name>
</gene>
<organism evidence="4 5">
    <name type="scientific">SAR324 cluster bacterium</name>
    <dbReference type="NCBI Taxonomy" id="2024889"/>
    <lineage>
        <taxon>Bacteria</taxon>
        <taxon>Deltaproteobacteria</taxon>
        <taxon>SAR324 cluster</taxon>
    </lineage>
</organism>
<dbReference type="Gene3D" id="3.90.1150.10">
    <property type="entry name" value="Aspartate Aminotransferase, domain 1"/>
    <property type="match status" value="1"/>
</dbReference>
<name>A0A2D6YGR2_9DELT</name>
<comment type="cofactor">
    <cofactor evidence="1">
        <name>pyridoxal 5'-phosphate</name>
        <dbReference type="ChEBI" id="CHEBI:597326"/>
    </cofactor>
</comment>
<dbReference type="EMBL" id="NZEX01000027">
    <property type="protein sequence ID" value="MAH62371.1"/>
    <property type="molecule type" value="Genomic_DNA"/>
</dbReference>
<evidence type="ECO:0000313" key="5">
    <source>
        <dbReference type="Proteomes" id="UP000226525"/>
    </source>
</evidence>
<dbReference type="SUPFAM" id="SSF53383">
    <property type="entry name" value="PLP-dependent transferases"/>
    <property type="match status" value="1"/>
</dbReference>